<dbReference type="RefSeq" id="WP_344699528.1">
    <property type="nucleotide sequence ID" value="NZ_BAABBM010000001.1"/>
</dbReference>
<dbReference type="EMBL" id="BAABBM010000001">
    <property type="protein sequence ID" value="GAA3901048.1"/>
    <property type="molecule type" value="Genomic_DNA"/>
</dbReference>
<proteinExistence type="predicted"/>
<evidence type="ECO:0000313" key="1">
    <source>
        <dbReference type="EMBL" id="GAA3901048.1"/>
    </source>
</evidence>
<evidence type="ECO:0000313" key="2">
    <source>
        <dbReference type="Proteomes" id="UP001500827"/>
    </source>
</evidence>
<dbReference type="Proteomes" id="UP001500827">
    <property type="component" value="Unassembled WGS sequence"/>
</dbReference>
<keyword evidence="2" id="KW-1185">Reference proteome</keyword>
<comment type="caution">
    <text evidence="1">The sequence shown here is derived from an EMBL/GenBank/DDBJ whole genome shotgun (WGS) entry which is preliminary data.</text>
</comment>
<sequence>MSASRRRRKDQIPEQLASIETIIAQRIEAALEAPPGSKAAIGNAQEAIFLSVRETMKALQPALAPLLEAADLHDAAAIRKSWIGKLRFLNGCLALPDLNSLSIALMELGRGVPASALLPDGNMQGGKSNTERLRLMAYAVEAADELKRRCIKDAEYRAELTQSETAHSTIEKYRKAIREIPEFAPRIGWSLYWTDAPEIVLQQLIWAIKALDNHQ</sequence>
<protein>
    <submittedName>
        <fullName evidence="1">Uncharacterized protein</fullName>
    </submittedName>
</protein>
<gene>
    <name evidence="1" type="ORF">GCM10022276_19810</name>
</gene>
<name>A0ABP7LI41_9SPHN</name>
<accession>A0ABP7LI41</accession>
<reference evidence="2" key="1">
    <citation type="journal article" date="2019" name="Int. J. Syst. Evol. Microbiol.">
        <title>The Global Catalogue of Microorganisms (GCM) 10K type strain sequencing project: providing services to taxonomists for standard genome sequencing and annotation.</title>
        <authorList>
            <consortium name="The Broad Institute Genomics Platform"/>
            <consortium name="The Broad Institute Genome Sequencing Center for Infectious Disease"/>
            <person name="Wu L."/>
            <person name="Ma J."/>
        </authorList>
    </citation>
    <scope>NUCLEOTIDE SEQUENCE [LARGE SCALE GENOMIC DNA]</scope>
    <source>
        <strain evidence="2">JCM 17543</strain>
    </source>
</reference>
<organism evidence="1 2">
    <name type="scientific">Sphingomonas limnosediminicola</name>
    <dbReference type="NCBI Taxonomy" id="940133"/>
    <lineage>
        <taxon>Bacteria</taxon>
        <taxon>Pseudomonadati</taxon>
        <taxon>Pseudomonadota</taxon>
        <taxon>Alphaproteobacteria</taxon>
        <taxon>Sphingomonadales</taxon>
        <taxon>Sphingomonadaceae</taxon>
        <taxon>Sphingomonas</taxon>
    </lineage>
</organism>